<proteinExistence type="inferred from homology"/>
<comment type="similarity">
    <text evidence="1 4">Belongs to the cyclophilin-type PPIase family.</text>
</comment>
<protein>
    <recommendedName>
        <fullName evidence="4">Peptidyl-prolyl cis-trans isomerase</fullName>
        <shortName evidence="4">PPIase</shortName>
        <ecNumber evidence="4">5.2.1.8</ecNumber>
    </recommendedName>
</protein>
<keyword evidence="2 4" id="KW-0697">Rotamase</keyword>
<dbReference type="STRING" id="1120980.GCA_000745955_00876"/>
<dbReference type="RefSeq" id="WP_034292000.1">
    <property type="nucleotide sequence ID" value="NZ_CP091519.2"/>
</dbReference>
<evidence type="ECO:0000256" key="1">
    <source>
        <dbReference type="ARBA" id="ARBA00007365"/>
    </source>
</evidence>
<dbReference type="PRINTS" id="PR00153">
    <property type="entry name" value="CSAPPISMRASE"/>
</dbReference>
<name>A0A376BWB4_9NEIS</name>
<evidence type="ECO:0000256" key="3">
    <source>
        <dbReference type="ARBA" id="ARBA00023235"/>
    </source>
</evidence>
<evidence type="ECO:0000259" key="5">
    <source>
        <dbReference type="PROSITE" id="PS50072"/>
    </source>
</evidence>
<dbReference type="EC" id="5.2.1.8" evidence="4"/>
<feature type="chain" id="PRO_5016485031" description="Peptidyl-prolyl cis-trans isomerase" evidence="4">
    <location>
        <begin position="22"/>
        <end position="187"/>
    </location>
</feature>
<dbReference type="InterPro" id="IPR020892">
    <property type="entry name" value="Cyclophilin-type_PPIase_CS"/>
</dbReference>
<dbReference type="Pfam" id="PF00160">
    <property type="entry name" value="Pro_isomerase"/>
    <property type="match status" value="1"/>
</dbReference>
<keyword evidence="4" id="KW-0732">Signal</keyword>
<keyword evidence="3 4" id="KW-0413">Isomerase</keyword>
<feature type="signal peptide" evidence="4">
    <location>
        <begin position="1"/>
        <end position="21"/>
    </location>
</feature>
<evidence type="ECO:0000256" key="2">
    <source>
        <dbReference type="ARBA" id="ARBA00023110"/>
    </source>
</evidence>
<dbReference type="EMBL" id="UFSO01000003">
    <property type="protein sequence ID" value="SSY81131.1"/>
    <property type="molecule type" value="Genomic_DNA"/>
</dbReference>
<dbReference type="PROSITE" id="PS00170">
    <property type="entry name" value="CSA_PPIASE_1"/>
    <property type="match status" value="1"/>
</dbReference>
<dbReference type="CDD" id="cd01920">
    <property type="entry name" value="cyclophilin_EcCYP_like"/>
    <property type="match status" value="1"/>
</dbReference>
<comment type="function">
    <text evidence="4">PPIases accelerate the folding of proteins. It catalyzes the cis-trans isomerization of proline imidic peptide bonds in oligopeptides.</text>
</comment>
<keyword evidence="7" id="KW-1185">Reference proteome</keyword>
<evidence type="ECO:0000313" key="6">
    <source>
        <dbReference type="EMBL" id="SSY81131.1"/>
    </source>
</evidence>
<dbReference type="GO" id="GO:0006457">
    <property type="term" value="P:protein folding"/>
    <property type="evidence" value="ECO:0007669"/>
    <property type="project" value="InterPro"/>
</dbReference>
<evidence type="ECO:0000256" key="4">
    <source>
        <dbReference type="RuleBase" id="RU363019"/>
    </source>
</evidence>
<dbReference type="AlphaFoldDB" id="A0A376BWB4"/>
<accession>A0A376BWB4</accession>
<dbReference type="SUPFAM" id="SSF50891">
    <property type="entry name" value="Cyclophilin-like"/>
    <property type="match status" value="1"/>
</dbReference>
<dbReference type="GO" id="GO:0003755">
    <property type="term" value="F:peptidyl-prolyl cis-trans isomerase activity"/>
    <property type="evidence" value="ECO:0007669"/>
    <property type="project" value="UniProtKB-UniRule"/>
</dbReference>
<dbReference type="OrthoDB" id="9807797at2"/>
<organism evidence="6 7">
    <name type="scientific">Alysiella crassa</name>
    <dbReference type="NCBI Taxonomy" id="153491"/>
    <lineage>
        <taxon>Bacteria</taxon>
        <taxon>Pseudomonadati</taxon>
        <taxon>Pseudomonadota</taxon>
        <taxon>Betaproteobacteria</taxon>
        <taxon>Neisseriales</taxon>
        <taxon>Neisseriaceae</taxon>
        <taxon>Alysiella</taxon>
    </lineage>
</organism>
<evidence type="ECO:0000313" key="7">
    <source>
        <dbReference type="Proteomes" id="UP000254209"/>
    </source>
</evidence>
<dbReference type="InterPro" id="IPR029000">
    <property type="entry name" value="Cyclophilin-like_dom_sf"/>
</dbReference>
<dbReference type="InterPro" id="IPR002130">
    <property type="entry name" value="Cyclophilin-type_PPIase_dom"/>
</dbReference>
<dbReference type="PANTHER" id="PTHR43246">
    <property type="entry name" value="PEPTIDYL-PROLYL CIS-TRANS ISOMERASE CYP38, CHLOROPLASTIC"/>
    <property type="match status" value="1"/>
</dbReference>
<dbReference type="Gene3D" id="2.40.100.10">
    <property type="entry name" value="Cyclophilin-like"/>
    <property type="match status" value="1"/>
</dbReference>
<dbReference type="Proteomes" id="UP000254209">
    <property type="component" value="Unassembled WGS sequence"/>
</dbReference>
<gene>
    <name evidence="6" type="primary">ppiA</name>
    <name evidence="6" type="ORF">NCTC10283_02696</name>
</gene>
<dbReference type="PROSITE" id="PS50072">
    <property type="entry name" value="CSA_PPIASE_2"/>
    <property type="match status" value="1"/>
</dbReference>
<reference evidence="6 7" key="1">
    <citation type="submission" date="2018-06" db="EMBL/GenBank/DDBJ databases">
        <authorList>
            <consortium name="Pathogen Informatics"/>
            <person name="Doyle S."/>
        </authorList>
    </citation>
    <scope>NUCLEOTIDE SEQUENCE [LARGE SCALE GENOMIC DNA]</scope>
    <source>
        <strain evidence="6 7">NCTC10283</strain>
    </source>
</reference>
<dbReference type="InterPro" id="IPR044665">
    <property type="entry name" value="E_coli_cyclophilin_A-like"/>
</dbReference>
<feature type="domain" description="PPIase cyclophilin-type" evidence="5">
    <location>
        <begin position="28"/>
        <end position="185"/>
    </location>
</feature>
<sequence length="187" mass="20488">MKLKTFVLATLLAAGSLNAQAQTRVLMETSAGNIELLLDEQKAPKTVANFVQYVNKGFYNQTIFHRVIDGFMIQGGGFTSDMVQKPTAPAIENEANNGLKNEVGTIAMARTGDPHSATSQFFINVNNNKPLDYTSSTMQGYGYAVFGKVSKGMDVVNQIARTRTTMRLMHQDVPVKPIVIKSVKIIK</sequence>
<comment type="catalytic activity">
    <reaction evidence="4">
        <text>[protein]-peptidylproline (omega=180) = [protein]-peptidylproline (omega=0)</text>
        <dbReference type="Rhea" id="RHEA:16237"/>
        <dbReference type="Rhea" id="RHEA-COMP:10747"/>
        <dbReference type="Rhea" id="RHEA-COMP:10748"/>
        <dbReference type="ChEBI" id="CHEBI:83833"/>
        <dbReference type="ChEBI" id="CHEBI:83834"/>
        <dbReference type="EC" id="5.2.1.8"/>
    </reaction>
</comment>